<dbReference type="GO" id="GO:0004190">
    <property type="term" value="F:aspartic-type endopeptidase activity"/>
    <property type="evidence" value="ECO:0007669"/>
    <property type="project" value="TreeGrafter"/>
</dbReference>
<accession>A0A1T4WTN8</accession>
<dbReference type="STRING" id="1121442.SAMN02745702_02672"/>
<evidence type="ECO:0000313" key="4">
    <source>
        <dbReference type="Proteomes" id="UP000189733"/>
    </source>
</evidence>
<evidence type="ECO:0000256" key="1">
    <source>
        <dbReference type="SAM" id="Phobius"/>
    </source>
</evidence>
<keyword evidence="3" id="KW-0489">Methyltransferase</keyword>
<feature type="transmembrane region" description="Helical" evidence="1">
    <location>
        <begin position="77"/>
        <end position="97"/>
    </location>
</feature>
<reference evidence="3 4" key="1">
    <citation type="submission" date="2017-02" db="EMBL/GenBank/DDBJ databases">
        <authorList>
            <person name="Peterson S.W."/>
        </authorList>
    </citation>
    <scope>NUCLEOTIDE SEQUENCE [LARGE SCALE GENOMIC DNA]</scope>
    <source>
        <strain evidence="3 4">DSM 18034</strain>
    </source>
</reference>
<dbReference type="OrthoDB" id="9789291at2"/>
<feature type="transmembrane region" description="Helical" evidence="1">
    <location>
        <begin position="6"/>
        <end position="25"/>
    </location>
</feature>
<dbReference type="InterPro" id="IPR010627">
    <property type="entry name" value="Prepilin_pept_A24_N"/>
</dbReference>
<feature type="domain" description="Prepilin peptidase A24 N-terminal" evidence="2">
    <location>
        <begin position="13"/>
        <end position="91"/>
    </location>
</feature>
<dbReference type="PANTHER" id="PTHR30487:SF0">
    <property type="entry name" value="PREPILIN LEADER PEPTIDASE_N-METHYLTRANSFERASE-RELATED"/>
    <property type="match status" value="1"/>
</dbReference>
<name>A0A1T4WTN8_9BACT</name>
<gene>
    <name evidence="3" type="ORF">SAMN02745702_02672</name>
</gene>
<evidence type="ECO:0000259" key="2">
    <source>
        <dbReference type="Pfam" id="PF06750"/>
    </source>
</evidence>
<dbReference type="GO" id="GO:0006465">
    <property type="term" value="P:signal peptide processing"/>
    <property type="evidence" value="ECO:0007669"/>
    <property type="project" value="TreeGrafter"/>
</dbReference>
<dbReference type="GO" id="GO:0005886">
    <property type="term" value="C:plasma membrane"/>
    <property type="evidence" value="ECO:0007669"/>
    <property type="project" value="TreeGrafter"/>
</dbReference>
<protein>
    <submittedName>
        <fullName evidence="3">Leader peptidase (Prepilin peptidase) / N-methyltransferase</fullName>
    </submittedName>
</protein>
<organism evidence="3 4">
    <name type="scientific">Desulfobaculum bizertense DSM 18034</name>
    <dbReference type="NCBI Taxonomy" id="1121442"/>
    <lineage>
        <taxon>Bacteria</taxon>
        <taxon>Pseudomonadati</taxon>
        <taxon>Thermodesulfobacteriota</taxon>
        <taxon>Desulfovibrionia</taxon>
        <taxon>Desulfovibrionales</taxon>
        <taxon>Desulfovibrionaceae</taxon>
        <taxon>Desulfobaculum</taxon>
    </lineage>
</organism>
<dbReference type="EMBL" id="FUYA01000010">
    <property type="protein sequence ID" value="SKA80639.1"/>
    <property type="molecule type" value="Genomic_DNA"/>
</dbReference>
<feature type="transmembrane region" description="Helical" evidence="1">
    <location>
        <begin position="103"/>
        <end position="122"/>
    </location>
</feature>
<dbReference type="RefSeq" id="WP_078685935.1">
    <property type="nucleotide sequence ID" value="NZ_FUYA01000010.1"/>
</dbReference>
<keyword evidence="1" id="KW-0812">Transmembrane</keyword>
<keyword evidence="1" id="KW-1133">Transmembrane helix</keyword>
<dbReference type="AlphaFoldDB" id="A0A1T4WTN8"/>
<feature type="transmembrane region" description="Helical" evidence="1">
    <location>
        <begin position="131"/>
        <end position="148"/>
    </location>
</feature>
<dbReference type="GO" id="GO:0008168">
    <property type="term" value="F:methyltransferase activity"/>
    <property type="evidence" value="ECO:0007669"/>
    <property type="project" value="UniProtKB-KW"/>
</dbReference>
<keyword evidence="4" id="KW-1185">Reference proteome</keyword>
<feature type="transmembrane region" description="Helical" evidence="1">
    <location>
        <begin position="203"/>
        <end position="220"/>
    </location>
</feature>
<proteinExistence type="predicted"/>
<keyword evidence="3" id="KW-0808">Transferase</keyword>
<feature type="transmembrane region" description="Helical" evidence="1">
    <location>
        <begin position="232"/>
        <end position="255"/>
    </location>
</feature>
<keyword evidence="1" id="KW-0472">Membrane</keyword>
<dbReference type="Pfam" id="PF06750">
    <property type="entry name" value="A24_N_bact"/>
    <property type="match status" value="1"/>
</dbReference>
<dbReference type="PANTHER" id="PTHR30487">
    <property type="entry name" value="TYPE 4 PREPILIN-LIKE PROTEINS LEADER PEPTIDE-PROCESSING ENZYME"/>
    <property type="match status" value="1"/>
</dbReference>
<feature type="transmembrane region" description="Helical" evidence="1">
    <location>
        <begin position="154"/>
        <end position="172"/>
    </location>
</feature>
<sequence>MPYTAVFPGLALVVGLILGSFYNVCIHRTLTGESVYNPPRSKCPHCGHFLSWWENIPLLSYALLLGRCRSCREKISWRYPLVEFLGAASAFGLGLSYGPDPAWAVAMVFTGLAIVVGFIALARQPMPKRPLWIALPGALVLGPLVMGLPLTSSLAGAGLGVGILGIVKLLVLRLNSAKNFGIGEILLAGMSGALCGIEGLPIGLVSALLIQLCAAGFMFLQKKKEPNKLKILLELTGPALCAGLVLALIFGPMAASVNVLTSMQIPIFH</sequence>
<dbReference type="Proteomes" id="UP000189733">
    <property type="component" value="Unassembled WGS sequence"/>
</dbReference>
<dbReference type="InterPro" id="IPR050882">
    <property type="entry name" value="Prepilin_peptidase/N-MTase"/>
</dbReference>
<dbReference type="GO" id="GO:0032259">
    <property type="term" value="P:methylation"/>
    <property type="evidence" value="ECO:0007669"/>
    <property type="project" value="UniProtKB-KW"/>
</dbReference>
<evidence type="ECO:0000313" key="3">
    <source>
        <dbReference type="EMBL" id="SKA80639.1"/>
    </source>
</evidence>